<dbReference type="Proteomes" id="UP000663859">
    <property type="component" value="Unassembled WGS sequence"/>
</dbReference>
<dbReference type="GO" id="GO:0005737">
    <property type="term" value="C:cytoplasm"/>
    <property type="evidence" value="ECO:0007669"/>
    <property type="project" value="UniProtKB-SubCell"/>
</dbReference>
<dbReference type="GO" id="GO:0043023">
    <property type="term" value="F:ribosomal large subunit binding"/>
    <property type="evidence" value="ECO:0007669"/>
    <property type="project" value="TreeGrafter"/>
</dbReference>
<reference evidence="3" key="1">
    <citation type="submission" date="2021-02" db="EMBL/GenBank/DDBJ databases">
        <authorList>
            <person name="Cremers G."/>
            <person name="Picone N."/>
        </authorList>
    </citation>
    <scope>NUCLEOTIDE SEQUENCE</scope>
    <source>
        <strain evidence="3">PQ17</strain>
    </source>
</reference>
<sequence length="114" mass="13064">MTTLSLFELAKFCRDFVLEKKALAPVILDLRGISTVSDFFVICGAQSEPQLKAIAQGLEKTLKERYGKQPYAIEGFPKSHWVIVDYGGVMVHIFHEEKRRYYALEELWGDAPRL</sequence>
<name>A0A8J2BNX2_9BACT</name>
<keyword evidence="4" id="KW-1185">Reference proteome</keyword>
<gene>
    <name evidence="2 3" type="primary">rsfS</name>
    <name evidence="3" type="ORF">MPNT_180027</name>
</gene>
<comment type="caution">
    <text evidence="3">The sequence shown here is derived from an EMBL/GenBank/DDBJ whole genome shotgun (WGS) entry which is preliminary data.</text>
</comment>
<organism evidence="3 4">
    <name type="scientific">Candidatus Methylacidithermus pantelleriae</name>
    <dbReference type="NCBI Taxonomy" id="2744239"/>
    <lineage>
        <taxon>Bacteria</taxon>
        <taxon>Pseudomonadati</taxon>
        <taxon>Verrucomicrobiota</taxon>
        <taxon>Methylacidiphilae</taxon>
        <taxon>Methylacidiphilales</taxon>
        <taxon>Methylacidiphilaceae</taxon>
        <taxon>Candidatus Methylacidithermus</taxon>
    </lineage>
</organism>
<keyword evidence="2" id="KW-0678">Repressor</keyword>
<dbReference type="EMBL" id="CAJNOB010000010">
    <property type="protein sequence ID" value="CAF0695012.1"/>
    <property type="molecule type" value="Genomic_DNA"/>
</dbReference>
<keyword evidence="2" id="KW-0810">Translation regulation</keyword>
<dbReference type="GO" id="GO:0090071">
    <property type="term" value="P:negative regulation of ribosome biogenesis"/>
    <property type="evidence" value="ECO:0007669"/>
    <property type="project" value="UniProtKB-UniRule"/>
</dbReference>
<comment type="subunit">
    <text evidence="2">Interacts with ribosomal protein uL14 (rplN).</text>
</comment>
<dbReference type="GO" id="GO:0017148">
    <property type="term" value="P:negative regulation of translation"/>
    <property type="evidence" value="ECO:0007669"/>
    <property type="project" value="UniProtKB-UniRule"/>
</dbReference>
<proteinExistence type="inferred from homology"/>
<dbReference type="PANTHER" id="PTHR21043:SF0">
    <property type="entry name" value="MITOCHONDRIAL ASSEMBLY OF RIBOSOMAL LARGE SUBUNIT PROTEIN 1"/>
    <property type="match status" value="1"/>
</dbReference>
<dbReference type="NCBIfam" id="TIGR00090">
    <property type="entry name" value="rsfS_iojap_ybeB"/>
    <property type="match status" value="1"/>
</dbReference>
<evidence type="ECO:0000313" key="3">
    <source>
        <dbReference type="EMBL" id="CAF0695012.1"/>
    </source>
</evidence>
<evidence type="ECO:0000313" key="4">
    <source>
        <dbReference type="Proteomes" id="UP000663859"/>
    </source>
</evidence>
<comment type="similarity">
    <text evidence="1 2">Belongs to the Iojap/RsfS family.</text>
</comment>
<dbReference type="AlphaFoldDB" id="A0A8J2BNX2"/>
<accession>A0A8J2BNX2</accession>
<keyword evidence="2" id="KW-0963">Cytoplasm</keyword>
<dbReference type="HAMAP" id="MF_01477">
    <property type="entry name" value="Iojap_RsfS"/>
    <property type="match status" value="1"/>
</dbReference>
<dbReference type="PANTHER" id="PTHR21043">
    <property type="entry name" value="IOJAP SUPERFAMILY ORTHOLOG"/>
    <property type="match status" value="1"/>
</dbReference>
<dbReference type="InterPro" id="IPR004394">
    <property type="entry name" value="Iojap/RsfS/C7orf30"/>
</dbReference>
<dbReference type="GO" id="GO:0042256">
    <property type="term" value="P:cytosolic ribosome assembly"/>
    <property type="evidence" value="ECO:0007669"/>
    <property type="project" value="UniProtKB-UniRule"/>
</dbReference>
<comment type="subcellular location">
    <subcellularLocation>
        <location evidence="2">Cytoplasm</location>
    </subcellularLocation>
</comment>
<dbReference type="Pfam" id="PF02410">
    <property type="entry name" value="RsfS"/>
    <property type="match status" value="1"/>
</dbReference>
<dbReference type="InterPro" id="IPR043519">
    <property type="entry name" value="NT_sf"/>
</dbReference>
<dbReference type="SUPFAM" id="SSF81301">
    <property type="entry name" value="Nucleotidyltransferase"/>
    <property type="match status" value="1"/>
</dbReference>
<dbReference type="Gene3D" id="3.30.460.10">
    <property type="entry name" value="Beta Polymerase, domain 2"/>
    <property type="match status" value="1"/>
</dbReference>
<protein>
    <recommendedName>
        <fullName evidence="2">Ribosomal silencing factor RsfS</fullName>
    </recommendedName>
</protein>
<comment type="function">
    <text evidence="2">Functions as a ribosomal silencing factor. Interacts with ribosomal protein uL14 (rplN), blocking formation of intersubunit bridge B8. Prevents association of the 30S and 50S ribosomal subunits and the formation of functional ribosomes, thus repressing translation.</text>
</comment>
<evidence type="ECO:0000256" key="1">
    <source>
        <dbReference type="ARBA" id="ARBA00010574"/>
    </source>
</evidence>
<evidence type="ECO:0000256" key="2">
    <source>
        <dbReference type="HAMAP-Rule" id="MF_01477"/>
    </source>
</evidence>